<comment type="similarity">
    <text evidence="1">Belongs to the phospholipase D family.</text>
</comment>
<dbReference type="EMBL" id="RJVU01060905">
    <property type="protein sequence ID" value="ROJ42684.1"/>
    <property type="molecule type" value="Genomic_DNA"/>
</dbReference>
<dbReference type="GO" id="GO:0003824">
    <property type="term" value="F:catalytic activity"/>
    <property type="evidence" value="ECO:0007669"/>
    <property type="project" value="InterPro"/>
</dbReference>
<gene>
    <name evidence="4" type="ORF">DPX16_9944</name>
</gene>
<dbReference type="Gene3D" id="3.30.870.10">
    <property type="entry name" value="Endonuclease Chain A"/>
    <property type="match status" value="2"/>
</dbReference>
<comment type="caution">
    <text evidence="4">The sequence shown here is derived from an EMBL/GenBank/DDBJ whole genome shotgun (WGS) entry which is preliminary data.</text>
</comment>
<keyword evidence="2" id="KW-0472">Membrane</keyword>
<keyword evidence="2" id="KW-0812">Transmembrane</keyword>
<evidence type="ECO:0000313" key="4">
    <source>
        <dbReference type="EMBL" id="ROJ42684.1"/>
    </source>
</evidence>
<feature type="transmembrane region" description="Helical" evidence="2">
    <location>
        <begin position="149"/>
        <end position="169"/>
    </location>
</feature>
<keyword evidence="2" id="KW-1133">Transmembrane helix</keyword>
<evidence type="ECO:0000313" key="5">
    <source>
        <dbReference type="Proteomes" id="UP000281406"/>
    </source>
</evidence>
<dbReference type="InterPro" id="IPR050874">
    <property type="entry name" value="Diverse_PLD-related"/>
</dbReference>
<keyword evidence="5" id="KW-1185">Reference proteome</keyword>
<dbReference type="PANTHER" id="PTHR10185">
    <property type="entry name" value="PHOSPHOLIPASE D - RELATED"/>
    <property type="match status" value="1"/>
</dbReference>
<dbReference type="SMART" id="SM00155">
    <property type="entry name" value="PLDc"/>
    <property type="match status" value="2"/>
</dbReference>
<proteinExistence type="inferred from homology"/>
<organism evidence="4 5">
    <name type="scientific">Anabarilius grahami</name>
    <name type="common">Kanglang fish</name>
    <name type="synonym">Barilius grahami</name>
    <dbReference type="NCBI Taxonomy" id="495550"/>
    <lineage>
        <taxon>Eukaryota</taxon>
        <taxon>Metazoa</taxon>
        <taxon>Chordata</taxon>
        <taxon>Craniata</taxon>
        <taxon>Vertebrata</taxon>
        <taxon>Euteleostomi</taxon>
        <taxon>Actinopterygii</taxon>
        <taxon>Neopterygii</taxon>
        <taxon>Teleostei</taxon>
        <taxon>Ostariophysi</taxon>
        <taxon>Cypriniformes</taxon>
        <taxon>Xenocyprididae</taxon>
        <taxon>Xenocypridinae</taxon>
        <taxon>Xenocypridinae incertae sedis</taxon>
        <taxon>Anabarilius</taxon>
    </lineage>
</organism>
<dbReference type="PANTHER" id="PTHR10185:SF9">
    <property type="entry name" value="INACTIVE PHOSPHOLIPASE D5"/>
    <property type="match status" value="1"/>
</dbReference>
<evidence type="ECO:0000256" key="1">
    <source>
        <dbReference type="ARBA" id="ARBA00008664"/>
    </source>
</evidence>
<dbReference type="InterPro" id="IPR032803">
    <property type="entry name" value="PLDc_3"/>
</dbReference>
<sequence length="596" mass="66983">MMMSELQVQMLELKSYNTLGRAAAAFSLAGLVEEVYLAQEGWRDQSHAEGGELTTLELLENCAFTKSINSSRRSAASDPELSFTRCAATLTVHHEACSFALVLHSSGSTLDSTSSASVSRSTGKQTLYSGRAPGYVAVLDAVGSQHKCIVIFALVCCCAVLIALIFSAVDVWGDDEDGITEDSCNHTCRFVLVENIPEDLSIPYKDTVPLTAGLHELLDRARRSVEIVSPWWALNSTKSESDLPQAKQGQILFRQLMSLRSRSVSLRVASGLTDSPELKALARSGADVRYLNMTALTRGQLNSSFWVVDRKHVYVGSAIMDWRSLSTMKEFGIIFHDCSCLALDLHRIFSLYCQLQHKDFLPSIWSKRLYALYNRDKNLTLFLNGTEAGAYISSSPDVFCPKHRTKDTEAIKRVIREAETFIYISITDYLPMMNRSQPKYWSLIDNMLREALILSRNLRVRLLVSCGERTEPLTLNFLWSLKALCVESLDCSVEAKFFVPREQSDGRLYRINHSRFMVTDNSVYLGNPNWVGNEFVFNAGVGVVIRQRPQENNTTSVVKRMKAVFERDWHSHYSKTLDPNNIPACSMHTVKENIRV</sequence>
<dbReference type="OrthoDB" id="1923775at2759"/>
<dbReference type="InterPro" id="IPR001736">
    <property type="entry name" value="PLipase_D/transphosphatidylase"/>
</dbReference>
<accession>A0A3N0XU29</accession>
<evidence type="ECO:0000259" key="3">
    <source>
        <dbReference type="PROSITE" id="PS50035"/>
    </source>
</evidence>
<feature type="domain" description="PLD phosphodiesterase" evidence="3">
    <location>
        <begin position="508"/>
        <end position="534"/>
    </location>
</feature>
<dbReference type="Proteomes" id="UP000281406">
    <property type="component" value="Unassembled WGS sequence"/>
</dbReference>
<reference evidence="4 5" key="1">
    <citation type="submission" date="2018-10" db="EMBL/GenBank/DDBJ databases">
        <title>Genome assembly for a Yunnan-Guizhou Plateau 3E fish, Anabarilius grahami (Regan), and its evolutionary and genetic applications.</title>
        <authorList>
            <person name="Jiang W."/>
        </authorList>
    </citation>
    <scope>NUCLEOTIDE SEQUENCE [LARGE SCALE GENOMIC DNA]</scope>
    <source>
        <strain evidence="4">AG-KIZ</strain>
        <tissue evidence="4">Muscle</tissue>
    </source>
</reference>
<dbReference type="PROSITE" id="PS50035">
    <property type="entry name" value="PLD"/>
    <property type="match status" value="1"/>
</dbReference>
<protein>
    <submittedName>
        <fullName evidence="4">Inactive phospholipase D5</fullName>
    </submittedName>
</protein>
<name>A0A3N0XU29_ANAGA</name>
<dbReference type="SUPFAM" id="SSF56024">
    <property type="entry name" value="Phospholipase D/nuclease"/>
    <property type="match status" value="2"/>
</dbReference>
<dbReference type="Pfam" id="PF13918">
    <property type="entry name" value="PLDc_3"/>
    <property type="match status" value="1"/>
</dbReference>
<evidence type="ECO:0000256" key="2">
    <source>
        <dbReference type="SAM" id="Phobius"/>
    </source>
</evidence>
<dbReference type="AlphaFoldDB" id="A0A3N0XU29"/>